<feature type="transmembrane region" description="Helical" evidence="11">
    <location>
        <begin position="102"/>
        <end position="120"/>
    </location>
</feature>
<evidence type="ECO:0000256" key="10">
    <source>
        <dbReference type="ARBA" id="ARBA00023160"/>
    </source>
</evidence>
<keyword evidence="7 11" id="KW-1133">Transmembrane helix</keyword>
<keyword evidence="13" id="KW-1185">Reference proteome</keyword>
<dbReference type="GO" id="GO:0034626">
    <property type="term" value="P:fatty acid elongation, polyunsaturated fatty acid"/>
    <property type="evidence" value="ECO:0007669"/>
    <property type="project" value="TreeGrafter"/>
</dbReference>
<evidence type="ECO:0000256" key="11">
    <source>
        <dbReference type="RuleBase" id="RU361115"/>
    </source>
</evidence>
<dbReference type="PROSITE" id="PS01188">
    <property type="entry name" value="ELO"/>
    <property type="match status" value="1"/>
</dbReference>
<evidence type="ECO:0000256" key="8">
    <source>
        <dbReference type="ARBA" id="ARBA00023098"/>
    </source>
</evidence>
<feature type="transmembrane region" description="Helical" evidence="11">
    <location>
        <begin position="200"/>
        <end position="224"/>
    </location>
</feature>
<dbReference type="GO" id="GO:0005789">
    <property type="term" value="C:endoplasmic reticulum membrane"/>
    <property type="evidence" value="ECO:0007669"/>
    <property type="project" value="TreeGrafter"/>
</dbReference>
<evidence type="ECO:0000256" key="2">
    <source>
        <dbReference type="ARBA" id="ARBA00005194"/>
    </source>
</evidence>
<dbReference type="GO" id="GO:0042761">
    <property type="term" value="P:very long-chain fatty acid biosynthetic process"/>
    <property type="evidence" value="ECO:0007669"/>
    <property type="project" value="TreeGrafter"/>
</dbReference>
<dbReference type="GO" id="GO:0019367">
    <property type="term" value="P:fatty acid elongation, saturated fatty acid"/>
    <property type="evidence" value="ECO:0007669"/>
    <property type="project" value="TreeGrafter"/>
</dbReference>
<comment type="similarity">
    <text evidence="11">Belongs to the ELO family.</text>
</comment>
<keyword evidence="3 11" id="KW-0444">Lipid biosynthesis</keyword>
<evidence type="ECO:0000256" key="6">
    <source>
        <dbReference type="ARBA" id="ARBA00022832"/>
    </source>
</evidence>
<evidence type="ECO:0000256" key="9">
    <source>
        <dbReference type="ARBA" id="ARBA00023136"/>
    </source>
</evidence>
<dbReference type="Proteomes" id="UP000492821">
    <property type="component" value="Unassembled WGS sequence"/>
</dbReference>
<dbReference type="EC" id="2.3.1.199" evidence="11"/>
<keyword evidence="5 11" id="KW-0812">Transmembrane</keyword>
<dbReference type="GO" id="GO:0034625">
    <property type="term" value="P:fatty acid elongation, monounsaturated fatty acid"/>
    <property type="evidence" value="ECO:0007669"/>
    <property type="project" value="TreeGrafter"/>
</dbReference>
<keyword evidence="8 11" id="KW-0443">Lipid metabolism</keyword>
<dbReference type="InterPro" id="IPR002076">
    <property type="entry name" value="ELO_fam"/>
</dbReference>
<evidence type="ECO:0000256" key="12">
    <source>
        <dbReference type="SAM" id="MobiDB-lite"/>
    </source>
</evidence>
<comment type="catalytic activity">
    <reaction evidence="11">
        <text>a very-long-chain acyl-CoA + malonyl-CoA + H(+) = a very-long-chain 3-oxoacyl-CoA + CO2 + CoA</text>
        <dbReference type="Rhea" id="RHEA:32727"/>
        <dbReference type="ChEBI" id="CHEBI:15378"/>
        <dbReference type="ChEBI" id="CHEBI:16526"/>
        <dbReference type="ChEBI" id="CHEBI:57287"/>
        <dbReference type="ChEBI" id="CHEBI:57384"/>
        <dbReference type="ChEBI" id="CHEBI:90725"/>
        <dbReference type="ChEBI" id="CHEBI:90736"/>
        <dbReference type="EC" id="2.3.1.199"/>
    </reaction>
</comment>
<reference evidence="14" key="2">
    <citation type="submission" date="2020-10" db="UniProtKB">
        <authorList>
            <consortium name="WormBaseParasite"/>
        </authorList>
    </citation>
    <scope>IDENTIFICATION</scope>
</reference>
<protein>
    <recommendedName>
        <fullName evidence="11">Elongation of very long chain fatty acids protein</fullName>
        <ecNumber evidence="11">2.3.1.199</ecNumber>
    </recommendedName>
    <alternativeName>
        <fullName evidence="11">Very-long-chain 3-oxoacyl-CoA synthase</fullName>
    </alternativeName>
</protein>
<feature type="region of interest" description="Disordered" evidence="12">
    <location>
        <begin position="271"/>
        <end position="308"/>
    </location>
</feature>
<feature type="transmembrane region" description="Helical" evidence="11">
    <location>
        <begin position="244"/>
        <end position="263"/>
    </location>
</feature>
<name>A0A7E4W509_PANRE</name>
<dbReference type="PANTHER" id="PTHR11157">
    <property type="entry name" value="FATTY ACID ACYL TRANSFERASE-RELATED"/>
    <property type="match status" value="1"/>
</dbReference>
<keyword evidence="6 11" id="KW-0276">Fatty acid metabolism</keyword>
<dbReference type="Pfam" id="PF01151">
    <property type="entry name" value="ELO"/>
    <property type="match status" value="1"/>
</dbReference>
<dbReference type="PANTHER" id="PTHR11157:SF17">
    <property type="entry name" value="ELONGATION OF VERY LONG CHAIN FATTY ACIDS PROTEIN 6"/>
    <property type="match status" value="1"/>
</dbReference>
<sequence>MATYDYNPRYGLENYSYVLPFEASFDSVKSTVWMQENWYHAFTLSAIYVIVIFGGQKLMESRKPYALDWPLALWNAGLALFSIMGVIRMTPEMFWSVGSNSFVYSICTASFAQGVTGYWTEKFAMSKVVEFGDTAFIVLRKRPLIFLHWYHHITVLAYTWHAYKDHTASGRWFIWMNYLVHAIMYSYYAIRALHVRPPKFISMMVTVLQILQMVVGVYIGITIYGIKSADQPCQQTWQNLMFSFTIYFSYFLLFCNFFYHAYVKSDRSQKGAKKRVAASKPTVESEKENVIANNEASTAGRRRRVRVD</sequence>
<evidence type="ECO:0000313" key="14">
    <source>
        <dbReference type="WBParaSite" id="Pan_g6917.t1"/>
    </source>
</evidence>
<evidence type="ECO:0000256" key="1">
    <source>
        <dbReference type="ARBA" id="ARBA00004141"/>
    </source>
</evidence>
<evidence type="ECO:0000256" key="7">
    <source>
        <dbReference type="ARBA" id="ARBA00022989"/>
    </source>
</evidence>
<dbReference type="GO" id="GO:0009922">
    <property type="term" value="F:fatty acid elongase activity"/>
    <property type="evidence" value="ECO:0007669"/>
    <property type="project" value="UniProtKB-EC"/>
</dbReference>
<keyword evidence="4 11" id="KW-0808">Transferase</keyword>
<comment type="pathway">
    <text evidence="2">Lipid metabolism; fatty acid biosynthesis.</text>
</comment>
<keyword evidence="9 11" id="KW-0472">Membrane</keyword>
<accession>A0A7E4W509</accession>
<dbReference type="UniPathway" id="UPA00094"/>
<organism evidence="13 14">
    <name type="scientific">Panagrellus redivivus</name>
    <name type="common">Microworm</name>
    <dbReference type="NCBI Taxonomy" id="6233"/>
    <lineage>
        <taxon>Eukaryota</taxon>
        <taxon>Metazoa</taxon>
        <taxon>Ecdysozoa</taxon>
        <taxon>Nematoda</taxon>
        <taxon>Chromadorea</taxon>
        <taxon>Rhabditida</taxon>
        <taxon>Tylenchina</taxon>
        <taxon>Panagrolaimomorpha</taxon>
        <taxon>Panagrolaimoidea</taxon>
        <taxon>Panagrolaimidae</taxon>
        <taxon>Panagrellus</taxon>
    </lineage>
</organism>
<feature type="transmembrane region" description="Helical" evidence="11">
    <location>
        <begin position="38"/>
        <end position="59"/>
    </location>
</feature>
<dbReference type="AlphaFoldDB" id="A0A7E4W509"/>
<keyword evidence="10 11" id="KW-0275">Fatty acid biosynthesis</keyword>
<dbReference type="GO" id="GO:0030148">
    <property type="term" value="P:sphingolipid biosynthetic process"/>
    <property type="evidence" value="ECO:0007669"/>
    <property type="project" value="TreeGrafter"/>
</dbReference>
<evidence type="ECO:0000256" key="4">
    <source>
        <dbReference type="ARBA" id="ARBA00022679"/>
    </source>
</evidence>
<reference evidence="13" key="1">
    <citation type="journal article" date="2013" name="Genetics">
        <title>The draft genome and transcriptome of Panagrellus redivivus are shaped by the harsh demands of a free-living lifestyle.</title>
        <authorList>
            <person name="Srinivasan J."/>
            <person name="Dillman A.R."/>
            <person name="Macchietto M.G."/>
            <person name="Heikkinen L."/>
            <person name="Lakso M."/>
            <person name="Fracchia K.M."/>
            <person name="Antoshechkin I."/>
            <person name="Mortazavi A."/>
            <person name="Wong G."/>
            <person name="Sternberg P.W."/>
        </authorList>
    </citation>
    <scope>NUCLEOTIDE SEQUENCE [LARGE SCALE GENOMIC DNA]</scope>
    <source>
        <strain evidence="13">MT8872</strain>
    </source>
</reference>
<comment type="subcellular location">
    <subcellularLocation>
        <location evidence="1">Membrane</location>
        <topology evidence="1">Multi-pass membrane protein</topology>
    </subcellularLocation>
</comment>
<proteinExistence type="inferred from homology"/>
<dbReference type="InterPro" id="IPR030457">
    <property type="entry name" value="ELO_CS"/>
</dbReference>
<evidence type="ECO:0000313" key="13">
    <source>
        <dbReference type="Proteomes" id="UP000492821"/>
    </source>
</evidence>
<feature type="transmembrane region" description="Helical" evidence="11">
    <location>
        <begin position="71"/>
        <end position="90"/>
    </location>
</feature>
<evidence type="ECO:0000256" key="5">
    <source>
        <dbReference type="ARBA" id="ARBA00022692"/>
    </source>
</evidence>
<feature type="transmembrane region" description="Helical" evidence="11">
    <location>
        <begin position="169"/>
        <end position="188"/>
    </location>
</feature>
<dbReference type="WBParaSite" id="Pan_g6917.t1">
    <property type="protein sequence ID" value="Pan_g6917.t1"/>
    <property type="gene ID" value="Pan_g6917"/>
</dbReference>
<evidence type="ECO:0000256" key="3">
    <source>
        <dbReference type="ARBA" id="ARBA00022516"/>
    </source>
</evidence>